<evidence type="ECO:0008006" key="2">
    <source>
        <dbReference type="Google" id="ProtNLM"/>
    </source>
</evidence>
<dbReference type="EMBL" id="BARS01039244">
    <property type="protein sequence ID" value="GAG16720.1"/>
    <property type="molecule type" value="Genomic_DNA"/>
</dbReference>
<name>X0VEF5_9ZZZZ</name>
<dbReference type="InterPro" id="IPR009003">
    <property type="entry name" value="Peptidase_S1_PA"/>
</dbReference>
<dbReference type="AlphaFoldDB" id="X0VEF5"/>
<dbReference type="Gene3D" id="2.40.10.120">
    <property type="match status" value="1"/>
</dbReference>
<comment type="caution">
    <text evidence="1">The sequence shown here is derived from an EMBL/GenBank/DDBJ whole genome shotgun (WGS) entry which is preliminary data.</text>
</comment>
<feature type="non-terminal residue" evidence="1">
    <location>
        <position position="105"/>
    </location>
</feature>
<reference evidence="1" key="1">
    <citation type="journal article" date="2014" name="Front. Microbiol.">
        <title>High frequency of phylogenetically diverse reductive dehalogenase-homologous genes in deep subseafloor sedimentary metagenomes.</title>
        <authorList>
            <person name="Kawai M."/>
            <person name="Futagami T."/>
            <person name="Toyoda A."/>
            <person name="Takaki Y."/>
            <person name="Nishi S."/>
            <person name="Hori S."/>
            <person name="Arai W."/>
            <person name="Tsubouchi T."/>
            <person name="Morono Y."/>
            <person name="Uchiyama I."/>
            <person name="Ito T."/>
            <person name="Fujiyama A."/>
            <person name="Inagaki F."/>
            <person name="Takami H."/>
        </authorList>
    </citation>
    <scope>NUCLEOTIDE SEQUENCE</scope>
    <source>
        <strain evidence="1">Expedition CK06-06</strain>
    </source>
</reference>
<organism evidence="1">
    <name type="scientific">marine sediment metagenome</name>
    <dbReference type="NCBI Taxonomy" id="412755"/>
    <lineage>
        <taxon>unclassified sequences</taxon>
        <taxon>metagenomes</taxon>
        <taxon>ecological metagenomes</taxon>
    </lineage>
</organism>
<sequence length="105" mass="11048">MRVGDGRGEAAGVKVADGYILTAWHVVPGGRGSITWYDGQTATATRATGSQREDWAIFKIEPARPAIHAYELASAPAIKGEPLCLAGFPGGRWSVKNLHATGNMG</sequence>
<gene>
    <name evidence="1" type="ORF">S01H1_59947</name>
</gene>
<accession>X0VEF5</accession>
<proteinExistence type="predicted"/>
<protein>
    <recommendedName>
        <fullName evidence="2">Serine protease</fullName>
    </recommendedName>
</protein>
<dbReference type="Pfam" id="PF13365">
    <property type="entry name" value="Trypsin_2"/>
    <property type="match status" value="1"/>
</dbReference>
<dbReference type="SUPFAM" id="SSF50494">
    <property type="entry name" value="Trypsin-like serine proteases"/>
    <property type="match status" value="1"/>
</dbReference>
<evidence type="ECO:0000313" key="1">
    <source>
        <dbReference type="EMBL" id="GAG16720.1"/>
    </source>
</evidence>